<protein>
    <submittedName>
        <fullName evidence="1">Carbohydrate esterase family 8 protein</fullName>
    </submittedName>
</protein>
<gene>
    <name evidence="1" type="ORF">AOQ84DRAFT_379050</name>
</gene>
<accession>A0A8E2EW41</accession>
<evidence type="ECO:0000313" key="1">
    <source>
        <dbReference type="EMBL" id="OCL05965.1"/>
    </source>
</evidence>
<dbReference type="InterPro" id="IPR012334">
    <property type="entry name" value="Pectin_lyas_fold"/>
</dbReference>
<dbReference type="Proteomes" id="UP000250140">
    <property type="component" value="Unassembled WGS sequence"/>
</dbReference>
<keyword evidence="2" id="KW-1185">Reference proteome</keyword>
<dbReference type="OrthoDB" id="2019149at2759"/>
<name>A0A8E2EW41_9PEZI</name>
<proteinExistence type="predicted"/>
<evidence type="ECO:0000313" key="2">
    <source>
        <dbReference type="Proteomes" id="UP000250140"/>
    </source>
</evidence>
<dbReference type="Gene3D" id="2.160.20.10">
    <property type="entry name" value="Single-stranded right-handed beta-helix, Pectin lyase-like"/>
    <property type="match status" value="1"/>
</dbReference>
<sequence length="131" mass="14136">MNMIIGMNIHSVIIGSTAKTVPFRAGTYVEQISITRSRKVTLIGETDFPNDYTQNQVIISFSNGQLTSAGEGETTPVIYAKKTDSAGLALYNINFHNTYPQTKITAALAADFYSSNMAAYGAVSLDSRTPS</sequence>
<dbReference type="InterPro" id="IPR011050">
    <property type="entry name" value="Pectin_lyase_fold/virulence"/>
</dbReference>
<organism evidence="1 2">
    <name type="scientific">Glonium stellatum</name>
    <dbReference type="NCBI Taxonomy" id="574774"/>
    <lineage>
        <taxon>Eukaryota</taxon>
        <taxon>Fungi</taxon>
        <taxon>Dikarya</taxon>
        <taxon>Ascomycota</taxon>
        <taxon>Pezizomycotina</taxon>
        <taxon>Dothideomycetes</taxon>
        <taxon>Pleosporomycetidae</taxon>
        <taxon>Gloniales</taxon>
        <taxon>Gloniaceae</taxon>
        <taxon>Glonium</taxon>
    </lineage>
</organism>
<reference evidence="1 2" key="1">
    <citation type="journal article" date="2016" name="Nat. Commun.">
        <title>Ectomycorrhizal ecology is imprinted in the genome of the dominant symbiotic fungus Cenococcum geophilum.</title>
        <authorList>
            <consortium name="DOE Joint Genome Institute"/>
            <person name="Peter M."/>
            <person name="Kohler A."/>
            <person name="Ohm R.A."/>
            <person name="Kuo A."/>
            <person name="Krutzmann J."/>
            <person name="Morin E."/>
            <person name="Arend M."/>
            <person name="Barry K.W."/>
            <person name="Binder M."/>
            <person name="Choi C."/>
            <person name="Clum A."/>
            <person name="Copeland A."/>
            <person name="Grisel N."/>
            <person name="Haridas S."/>
            <person name="Kipfer T."/>
            <person name="LaButti K."/>
            <person name="Lindquist E."/>
            <person name="Lipzen A."/>
            <person name="Maire R."/>
            <person name="Meier B."/>
            <person name="Mihaltcheva S."/>
            <person name="Molinier V."/>
            <person name="Murat C."/>
            <person name="Poggeler S."/>
            <person name="Quandt C.A."/>
            <person name="Sperisen C."/>
            <person name="Tritt A."/>
            <person name="Tisserant E."/>
            <person name="Crous P.W."/>
            <person name="Henrissat B."/>
            <person name="Nehls U."/>
            <person name="Egli S."/>
            <person name="Spatafora J.W."/>
            <person name="Grigoriev I.V."/>
            <person name="Martin F.M."/>
        </authorList>
    </citation>
    <scope>NUCLEOTIDE SEQUENCE [LARGE SCALE GENOMIC DNA]</scope>
    <source>
        <strain evidence="1 2">CBS 207.34</strain>
    </source>
</reference>
<dbReference type="AlphaFoldDB" id="A0A8E2EW41"/>
<dbReference type="EMBL" id="KV750161">
    <property type="protein sequence ID" value="OCL05965.1"/>
    <property type="molecule type" value="Genomic_DNA"/>
</dbReference>
<dbReference type="SUPFAM" id="SSF51126">
    <property type="entry name" value="Pectin lyase-like"/>
    <property type="match status" value="1"/>
</dbReference>